<keyword evidence="2" id="KW-0732">Signal</keyword>
<reference evidence="3 4" key="1">
    <citation type="submission" date="2012-03" db="EMBL/GenBank/DDBJ databases">
        <title>The Genome Sequence of Bartonella birtlesii LL-WM9.</title>
        <authorList>
            <consortium name="The Broad Institute Genome Sequencing Platform"/>
            <consortium name="The Broad Institute Genome Sequencing Center for Infectious Disease"/>
            <person name="Feldgarden M."/>
            <person name="Kirby J."/>
            <person name="Kosoy M."/>
            <person name="Birtles R."/>
            <person name="Probert W.S."/>
            <person name="Chiaraviglio L."/>
            <person name="Young S.K."/>
            <person name="Zeng Q."/>
            <person name="Gargeya S."/>
            <person name="Fitzgerald M."/>
            <person name="Haas B."/>
            <person name="Abouelleil A."/>
            <person name="Alvarado L."/>
            <person name="Arachchi H.M."/>
            <person name="Berlin A."/>
            <person name="Chapman S.B."/>
            <person name="Gearin G."/>
            <person name="Goldberg J."/>
            <person name="Griggs A."/>
            <person name="Gujja S."/>
            <person name="Hansen M."/>
            <person name="Heiman D."/>
            <person name="Howarth C."/>
            <person name="Larimer J."/>
            <person name="Lui A."/>
            <person name="MacDonald P.J.P."/>
            <person name="McCowen C."/>
            <person name="Montmayeur A."/>
            <person name="Murphy C."/>
            <person name="Neiman D."/>
            <person name="Pearson M."/>
            <person name="Priest M."/>
            <person name="Roberts A."/>
            <person name="Saif S."/>
            <person name="Shea T."/>
            <person name="Sisk P."/>
            <person name="Stolte C."/>
            <person name="Sykes S."/>
            <person name="Wortman J."/>
            <person name="Nusbaum C."/>
            <person name="Birren B."/>
        </authorList>
    </citation>
    <scope>NUCLEOTIDE SEQUENCE [LARGE SCALE GENOMIC DNA]</scope>
    <source>
        <strain evidence="3 4">LL-WM9</strain>
    </source>
</reference>
<evidence type="ECO:0000256" key="1">
    <source>
        <dbReference type="SAM" id="MobiDB-lite"/>
    </source>
</evidence>
<organism evidence="3 4">
    <name type="scientific">Bartonella birtlesii LL-WM9</name>
    <dbReference type="NCBI Taxonomy" id="1094552"/>
    <lineage>
        <taxon>Bacteria</taxon>
        <taxon>Pseudomonadati</taxon>
        <taxon>Pseudomonadota</taxon>
        <taxon>Alphaproteobacteria</taxon>
        <taxon>Hyphomicrobiales</taxon>
        <taxon>Bartonellaceae</taxon>
        <taxon>Bartonella</taxon>
    </lineage>
</organism>
<dbReference type="EMBL" id="AIMC01000001">
    <property type="protein sequence ID" value="EJF78116.1"/>
    <property type="molecule type" value="Genomic_DNA"/>
</dbReference>
<keyword evidence="4" id="KW-1185">Reference proteome</keyword>
<dbReference type="HOGENOM" id="CLU_170132_0_0_5"/>
<accession>J0PZI6</accession>
<protein>
    <submittedName>
        <fullName evidence="3">Uncharacterized protein</fullName>
    </submittedName>
</protein>
<dbReference type="Proteomes" id="UP000008748">
    <property type="component" value="Unassembled WGS sequence"/>
</dbReference>
<comment type="caution">
    <text evidence="3">The sequence shown here is derived from an EMBL/GenBank/DDBJ whole genome shotgun (WGS) entry which is preliminary data.</text>
</comment>
<evidence type="ECO:0000256" key="2">
    <source>
        <dbReference type="SAM" id="SignalP"/>
    </source>
</evidence>
<feature type="signal peptide" evidence="2">
    <location>
        <begin position="1"/>
        <end position="21"/>
    </location>
</feature>
<dbReference type="PATRIC" id="fig|1094552.3.peg.110"/>
<dbReference type="RefSeq" id="WP_006589047.1">
    <property type="nucleotide sequence ID" value="NZ_JH725076.1"/>
</dbReference>
<sequence>MNLKYFIIAFAIFFSVSVTQGASFLSAQKLGHEVSSALSPESFFSKKQLSDNLSKVFQTKFSSFADIQQKAVVELVSVSYLGKKRGPKHRKPRPRPNLFMRGPMSYK</sequence>
<name>J0PZI6_9HYPH</name>
<feature type="compositionally biased region" description="Basic residues" evidence="1">
    <location>
        <begin position="84"/>
        <end position="94"/>
    </location>
</feature>
<feature type="region of interest" description="Disordered" evidence="1">
    <location>
        <begin position="84"/>
        <end position="107"/>
    </location>
</feature>
<evidence type="ECO:0000313" key="4">
    <source>
        <dbReference type="Proteomes" id="UP000008748"/>
    </source>
</evidence>
<gene>
    <name evidence="3" type="ORF">ME7_00107</name>
</gene>
<evidence type="ECO:0000313" key="3">
    <source>
        <dbReference type="EMBL" id="EJF78116.1"/>
    </source>
</evidence>
<feature type="chain" id="PRO_5003738170" evidence="2">
    <location>
        <begin position="22"/>
        <end position="107"/>
    </location>
</feature>
<dbReference type="AlphaFoldDB" id="J0PZI6"/>
<proteinExistence type="predicted"/>